<dbReference type="Proteomes" id="UP001237642">
    <property type="component" value="Unassembled WGS sequence"/>
</dbReference>
<keyword evidence="2" id="KW-0004">4Fe-4S</keyword>
<keyword evidence="3" id="KW-0479">Metal-binding</keyword>
<dbReference type="GO" id="GO:0050992">
    <property type="term" value="P:dimethylallyl diphosphate biosynthetic process"/>
    <property type="evidence" value="ECO:0007669"/>
    <property type="project" value="InterPro"/>
</dbReference>
<dbReference type="GO" id="GO:0005874">
    <property type="term" value="C:microtubule"/>
    <property type="evidence" value="ECO:0007669"/>
    <property type="project" value="UniProtKB-KW"/>
</dbReference>
<keyword evidence="5" id="KW-0408">Iron</keyword>
<dbReference type="Pfam" id="PF02401">
    <property type="entry name" value="LYTB"/>
    <property type="match status" value="1"/>
</dbReference>
<dbReference type="GO" id="GO:0019288">
    <property type="term" value="P:isopentenyl diphosphate biosynthetic process, methylerythritol 4-phosphate pathway"/>
    <property type="evidence" value="ECO:0007669"/>
    <property type="project" value="InterPro"/>
</dbReference>
<reference evidence="12" key="2">
    <citation type="submission" date="2023-05" db="EMBL/GenBank/DDBJ databases">
        <authorList>
            <person name="Schelkunov M.I."/>
        </authorList>
    </citation>
    <scope>NUCLEOTIDE SEQUENCE</scope>
    <source>
        <strain evidence="12">Hsosn_3</strain>
        <tissue evidence="12">Leaf</tissue>
    </source>
</reference>
<reference evidence="12" key="1">
    <citation type="submission" date="2023-02" db="EMBL/GenBank/DDBJ databases">
        <title>Genome of toxic invasive species Heracleum sosnowskyi carries increased number of genes despite the absence of recent whole-genome duplications.</title>
        <authorList>
            <person name="Schelkunov M."/>
            <person name="Shtratnikova V."/>
            <person name="Makarenko M."/>
            <person name="Klepikova A."/>
            <person name="Omelchenko D."/>
            <person name="Novikova G."/>
            <person name="Obukhova E."/>
            <person name="Bogdanov V."/>
            <person name="Penin A."/>
            <person name="Logacheva M."/>
        </authorList>
    </citation>
    <scope>NUCLEOTIDE SEQUENCE</scope>
    <source>
        <strain evidence="12">Hsosn_3</strain>
        <tissue evidence="12">Leaf</tissue>
    </source>
</reference>
<evidence type="ECO:0000256" key="11">
    <source>
        <dbReference type="SAM" id="MobiDB-lite"/>
    </source>
</evidence>
<name>A0AAD8HCP6_9APIA</name>
<evidence type="ECO:0000256" key="1">
    <source>
        <dbReference type="ARBA" id="ARBA00001966"/>
    </source>
</evidence>
<feature type="region of interest" description="Disordered" evidence="11">
    <location>
        <begin position="101"/>
        <end position="126"/>
    </location>
</feature>
<evidence type="ECO:0000256" key="2">
    <source>
        <dbReference type="ARBA" id="ARBA00022485"/>
    </source>
</evidence>
<dbReference type="Gene3D" id="3.40.50.11270">
    <property type="match status" value="1"/>
</dbReference>
<comment type="caution">
    <text evidence="12">The sequence shown here is derived from an EMBL/GenBank/DDBJ whole genome shotgun (WGS) entry which is preliminary data.</text>
</comment>
<comment type="pathway">
    <text evidence="8">Isoprenoid biosynthesis; dimethylallyl diphosphate biosynthesis; dimethylallyl diphosphate from (2E)-4-hydroxy-3-methylbutenyl diphosphate: step 1/1.</text>
</comment>
<dbReference type="PANTHER" id="PTHR31619:SF5">
    <property type="entry name" value="4-HYDROXY-3-METHYLBUT-2-ENYL DIPHOSPHATE REDUCTASE, CHLOROPLASTIC"/>
    <property type="match status" value="1"/>
</dbReference>
<dbReference type="PANTHER" id="PTHR31619">
    <property type="entry name" value="4-HYDROXY-3-METHYLBUT-2-ENYL DIPHOSPHATE REDUCTASE, CHLOROPLASTIC"/>
    <property type="match status" value="1"/>
</dbReference>
<keyword evidence="13" id="KW-1185">Reference proteome</keyword>
<evidence type="ECO:0000256" key="4">
    <source>
        <dbReference type="ARBA" id="ARBA00023002"/>
    </source>
</evidence>
<gene>
    <name evidence="12" type="ORF">POM88_039712</name>
</gene>
<evidence type="ECO:0000256" key="8">
    <source>
        <dbReference type="ARBA" id="ARBA00046314"/>
    </source>
</evidence>
<evidence type="ECO:0000256" key="9">
    <source>
        <dbReference type="ARBA" id="ARBA00046335"/>
    </source>
</evidence>
<feature type="compositionally biased region" description="Polar residues" evidence="11">
    <location>
        <begin position="109"/>
        <end position="126"/>
    </location>
</feature>
<evidence type="ECO:0000256" key="5">
    <source>
        <dbReference type="ARBA" id="ARBA00023004"/>
    </source>
</evidence>
<comment type="cofactor">
    <cofactor evidence="1">
        <name>[4Fe-4S] cluster</name>
        <dbReference type="ChEBI" id="CHEBI:49883"/>
    </cofactor>
</comment>
<dbReference type="InterPro" id="IPR003451">
    <property type="entry name" value="LytB/IspH"/>
</dbReference>
<comment type="pathway">
    <text evidence="7">Isoprenoid biosynthesis; isopentenyl diphosphate biosynthesis via DXP pathway; isopentenyl diphosphate from 1-deoxy-D-xylulose 5-phosphate: step 6/6.</text>
</comment>
<dbReference type="GO" id="GO:0046872">
    <property type="term" value="F:metal ion binding"/>
    <property type="evidence" value="ECO:0007669"/>
    <property type="project" value="UniProtKB-KW"/>
</dbReference>
<organism evidence="12 13">
    <name type="scientific">Heracleum sosnowskyi</name>
    <dbReference type="NCBI Taxonomy" id="360622"/>
    <lineage>
        <taxon>Eukaryota</taxon>
        <taxon>Viridiplantae</taxon>
        <taxon>Streptophyta</taxon>
        <taxon>Embryophyta</taxon>
        <taxon>Tracheophyta</taxon>
        <taxon>Spermatophyta</taxon>
        <taxon>Magnoliopsida</taxon>
        <taxon>eudicotyledons</taxon>
        <taxon>Gunneridae</taxon>
        <taxon>Pentapetalae</taxon>
        <taxon>asterids</taxon>
        <taxon>campanulids</taxon>
        <taxon>Apiales</taxon>
        <taxon>Apiaceae</taxon>
        <taxon>Apioideae</taxon>
        <taxon>apioid superclade</taxon>
        <taxon>Tordylieae</taxon>
        <taxon>Tordyliinae</taxon>
        <taxon>Heracleum</taxon>
    </lineage>
</organism>
<comment type="similarity">
    <text evidence="9">Belongs to the IspH family.</text>
</comment>
<accession>A0AAD8HCP6</accession>
<proteinExistence type="inferred from homology"/>
<dbReference type="EC" id="1.17.7.4" evidence="10"/>
<evidence type="ECO:0000256" key="6">
    <source>
        <dbReference type="ARBA" id="ARBA00023014"/>
    </source>
</evidence>
<evidence type="ECO:0000313" key="12">
    <source>
        <dbReference type="EMBL" id="KAK1364151.1"/>
    </source>
</evidence>
<keyword evidence="4" id="KW-0560">Oxidoreductase</keyword>
<evidence type="ECO:0000313" key="13">
    <source>
        <dbReference type="Proteomes" id="UP001237642"/>
    </source>
</evidence>
<evidence type="ECO:0000256" key="10">
    <source>
        <dbReference type="ARBA" id="ARBA00047177"/>
    </source>
</evidence>
<protein>
    <recommendedName>
        <fullName evidence="10">4-hydroxy-3-methylbut-2-enyl diphosphate reductase</fullName>
        <ecNumber evidence="10">1.17.7.4</ecNumber>
    </recommendedName>
</protein>
<evidence type="ECO:0000256" key="3">
    <source>
        <dbReference type="ARBA" id="ARBA00022723"/>
    </source>
</evidence>
<keyword evidence="6" id="KW-0411">Iron-sulfur</keyword>
<evidence type="ECO:0000256" key="7">
    <source>
        <dbReference type="ARBA" id="ARBA00046313"/>
    </source>
</evidence>
<dbReference type="AlphaFoldDB" id="A0AAD8HCP6"/>
<dbReference type="GO" id="GO:0051539">
    <property type="term" value="F:4 iron, 4 sulfur cluster binding"/>
    <property type="evidence" value="ECO:0007669"/>
    <property type="project" value="UniProtKB-KW"/>
</dbReference>
<dbReference type="GO" id="GO:0051745">
    <property type="term" value="F:4-hydroxy-3-methylbut-2-enyl diphosphate reductase activity"/>
    <property type="evidence" value="ECO:0007669"/>
    <property type="project" value="UniProtKB-EC"/>
</dbReference>
<sequence>MLELVEVGILEEEDIEHATSATFNPNRCGFEGKDSRQILLEFSPALMYSNLKCQESRYIPATCSNTKLNSDKEILCFGLESKTTSKHANVTNSVNNLSVERPSAGISGKTMQGSSRNMMHRSGQSENQKPKIKVKLLYCDGASFTGNSENKVGDIIQTLKANEYEYTWGNVTVKLAESYGFCWGVERAIQITYEAKKQFPEEKIWITNEIIHNPTVSKESQEAEIKRLRKSLKFKATPMPSFYKEPPPKVELKKVTIFLATENRTGLPNCPRRIRG</sequence>
<dbReference type="EMBL" id="JAUIZM010000009">
    <property type="protein sequence ID" value="KAK1364151.1"/>
    <property type="molecule type" value="Genomic_DNA"/>
</dbReference>